<dbReference type="GO" id="GO:0016020">
    <property type="term" value="C:membrane"/>
    <property type="evidence" value="ECO:0007669"/>
    <property type="project" value="InterPro"/>
</dbReference>
<feature type="transmembrane region" description="Helical" evidence="1">
    <location>
        <begin position="312"/>
        <end position="329"/>
    </location>
</feature>
<keyword evidence="1" id="KW-1133">Transmembrane helix</keyword>
<dbReference type="Proteomes" id="UP000241769">
    <property type="component" value="Unassembled WGS sequence"/>
</dbReference>
<dbReference type="Pfam" id="PF04258">
    <property type="entry name" value="Peptidase_A22B"/>
    <property type="match status" value="1"/>
</dbReference>
<dbReference type="EMBL" id="MDYQ01000372">
    <property type="protein sequence ID" value="PRP75640.1"/>
    <property type="molecule type" value="Genomic_DNA"/>
</dbReference>
<feature type="transmembrane region" description="Helical" evidence="1">
    <location>
        <begin position="278"/>
        <end position="300"/>
    </location>
</feature>
<dbReference type="InterPro" id="IPR007369">
    <property type="entry name" value="Peptidase_A22B_SPP"/>
</dbReference>
<dbReference type="InParanoid" id="A0A2P6MV99"/>
<dbReference type="SMART" id="SM00710">
    <property type="entry name" value="PbH1"/>
    <property type="match status" value="10"/>
</dbReference>
<dbReference type="InterPro" id="IPR006626">
    <property type="entry name" value="PbH1"/>
</dbReference>
<feature type="transmembrane region" description="Helical" evidence="1">
    <location>
        <begin position="237"/>
        <end position="257"/>
    </location>
</feature>
<protein>
    <submittedName>
        <fullName evidence="2">Polymorphic outer membrane protein</fullName>
    </submittedName>
</protein>
<accession>A0A2P6MV99</accession>
<feature type="transmembrane region" description="Helical" evidence="1">
    <location>
        <begin position="135"/>
        <end position="152"/>
    </location>
</feature>
<dbReference type="PANTHER" id="PTHR11319:SF35">
    <property type="entry name" value="OUTER MEMBRANE PROTEIN PMPC-RELATED"/>
    <property type="match status" value="1"/>
</dbReference>
<dbReference type="PANTHER" id="PTHR11319">
    <property type="entry name" value="G PROTEIN-COUPLED RECEPTOR-RELATED"/>
    <property type="match status" value="1"/>
</dbReference>
<keyword evidence="3" id="KW-1185">Reference proteome</keyword>
<dbReference type="OrthoDB" id="205145at2759"/>
<dbReference type="InterPro" id="IPR011050">
    <property type="entry name" value="Pectin_lyase_fold/virulence"/>
</dbReference>
<feature type="transmembrane region" description="Helical" evidence="1">
    <location>
        <begin position="56"/>
        <end position="74"/>
    </location>
</feature>
<evidence type="ECO:0000313" key="2">
    <source>
        <dbReference type="EMBL" id="PRP75640.1"/>
    </source>
</evidence>
<comment type="caution">
    <text evidence="2">The sequence shown here is derived from an EMBL/GenBank/DDBJ whole genome shotgun (WGS) entry which is preliminary data.</text>
</comment>
<name>A0A2P6MV99_9EUKA</name>
<gene>
    <name evidence="2" type="ORF">PROFUN_08006</name>
</gene>
<dbReference type="SUPFAM" id="SSF51126">
    <property type="entry name" value="Pectin lyase-like"/>
    <property type="match status" value="2"/>
</dbReference>
<sequence>MPTTEKRLVICVTIRHRAGNGQQLLAGIGLNYGISGFGDIPIIDVSSEHSTLFDSFWGRIIIYAAAISFLIYLANAWIPSRLLHTCLTIYYAFYSAGHLSELLEVIIPAETARKIMQTLPHQISKLVASTGRRESARRALSYVIAVIIGLWWSVSESWILNDVLGASTGIIVLSKLRMIRGFKTSLFLMASYCIIQTLSTFIPIIEVMTRQLAILELPQLVYPSLYGEFIQNSPEPFRYAVVYSGQVLFPGIYLGTIMRYEHRSGEDKNDRWKKIISLFYGGPLFLSTLSVYTVGLFLRFLSIYSQSDVRDVSYLPFFVLLTPIVFSFMRGDVRRLLDFDEHKASFGRSGSSKHGGVSLMSVSGNVTVAEFDLYITNGGVMDISQVQNTIPSKLIIIITSSAEELIDESIMAEATSAIDVQMSFSSITCGRYTSMYFGKSLTLRGNTPSLTNLTDCGFVIQGAQSIIIHNINWKTSLLMSPLITADSALQISLIACIIKQAAPVGDVVIPMINVLGDVETLSLSKMIILQAGRIEVGGSISQLSASNSSFALVTPQPDETNSCVLPWNVVDSVMISGSTFDLTGCTMKGLYFEAAQVNISDSIFTKAAMAIMTIYISQVSLQRNQFTCNVSMYDVQAYNNLGNNGGFLSFDLFPGLDSVYIQGLICKSNIARYNGGCIIYDGGNVIIRDSLFQDNLAKVLGGAIGTSTGGYNTRLLDIHYATFKGNTSPVAGGALHIDQAGGIVSISNVTFYNNTGSFSGGAIIMVQTYPQYKYNVTISNVIFLNNSATSGAAISNIGAVDTISMTDCVMDKNVGVEGIGFYSSNTINNLTVARVDFSRHVDGGVMKLTGQTKMFSYGGAIYQIGQFGVVTITNTSFVNTSASYGGSVQFVSMTNNSSISLTGNTFQNSSTTVSGGAIYLSGIETVRMTNNTCTDTLALSTGGCIRLIRSNTSVVMRDNSFVRNTSPKGSAIYADGDNVVTSISCTHNNITNNSAVSGGVMEVSDSVSLSIDSDTITSNKAMYGVYYMTNSSLFSFTMASVTASDNEATLSGSVVTLFETSQQTNNITDSTFSGAGETGGVMHVSATGSQYGISVWNTSMTDNKAATGGAIFISSGSQVNTSLSLYNCILNDNSADVRGAVYASVVTGVTVKKSEMKKNKASGSGGAVYITSEILQPIHKISTGNYHP</sequence>
<dbReference type="GO" id="GO:0042500">
    <property type="term" value="F:aspartic endopeptidase activity, intramembrane cleaving"/>
    <property type="evidence" value="ECO:0007669"/>
    <property type="project" value="InterPro"/>
</dbReference>
<organism evidence="2 3">
    <name type="scientific">Planoprotostelium fungivorum</name>
    <dbReference type="NCBI Taxonomy" id="1890364"/>
    <lineage>
        <taxon>Eukaryota</taxon>
        <taxon>Amoebozoa</taxon>
        <taxon>Evosea</taxon>
        <taxon>Variosea</taxon>
        <taxon>Cavosteliida</taxon>
        <taxon>Cavosteliaceae</taxon>
        <taxon>Planoprotostelium</taxon>
    </lineage>
</organism>
<proteinExistence type="predicted"/>
<keyword evidence="1" id="KW-0812">Transmembrane</keyword>
<keyword evidence="1" id="KW-0472">Membrane</keyword>
<reference evidence="2 3" key="1">
    <citation type="journal article" date="2018" name="Genome Biol. Evol.">
        <title>Multiple Roots of Fruiting Body Formation in Amoebozoa.</title>
        <authorList>
            <person name="Hillmann F."/>
            <person name="Forbes G."/>
            <person name="Novohradska S."/>
            <person name="Ferling I."/>
            <person name="Riege K."/>
            <person name="Groth M."/>
            <person name="Westermann M."/>
            <person name="Marz M."/>
            <person name="Spaller T."/>
            <person name="Winckler T."/>
            <person name="Schaap P."/>
            <person name="Glockner G."/>
        </authorList>
    </citation>
    <scope>NUCLEOTIDE SEQUENCE [LARGE SCALE GENOMIC DNA]</scope>
    <source>
        <strain evidence="2 3">Jena</strain>
    </source>
</reference>
<dbReference type="AlphaFoldDB" id="A0A2P6MV99"/>
<evidence type="ECO:0000313" key="3">
    <source>
        <dbReference type="Proteomes" id="UP000241769"/>
    </source>
</evidence>
<evidence type="ECO:0000256" key="1">
    <source>
        <dbReference type="SAM" id="Phobius"/>
    </source>
</evidence>
<feature type="transmembrane region" description="Helical" evidence="1">
    <location>
        <begin position="186"/>
        <end position="205"/>
    </location>
</feature>